<gene>
    <name evidence="3" type="ORF">GCM10009867_25570</name>
</gene>
<keyword evidence="2" id="KW-0472">Membrane</keyword>
<feature type="transmembrane region" description="Helical" evidence="2">
    <location>
        <begin position="407"/>
        <end position="427"/>
    </location>
</feature>
<evidence type="ECO:0000313" key="4">
    <source>
        <dbReference type="Proteomes" id="UP001501326"/>
    </source>
</evidence>
<feature type="region of interest" description="Disordered" evidence="1">
    <location>
        <begin position="1"/>
        <end position="29"/>
    </location>
</feature>
<feature type="transmembrane region" description="Helical" evidence="2">
    <location>
        <begin position="365"/>
        <end position="387"/>
    </location>
</feature>
<dbReference type="EMBL" id="BAAARN010000003">
    <property type="protein sequence ID" value="GAA2737634.1"/>
    <property type="molecule type" value="Genomic_DNA"/>
</dbReference>
<comment type="caution">
    <text evidence="3">The sequence shown here is derived from an EMBL/GenBank/DDBJ whole genome shotgun (WGS) entry which is preliminary data.</text>
</comment>
<feature type="transmembrane region" description="Helical" evidence="2">
    <location>
        <begin position="78"/>
        <end position="95"/>
    </location>
</feature>
<accession>A0ABN3URH8</accession>
<proteinExistence type="predicted"/>
<reference evidence="3 4" key="1">
    <citation type="journal article" date="2019" name="Int. J. Syst. Evol. Microbiol.">
        <title>The Global Catalogue of Microorganisms (GCM) 10K type strain sequencing project: providing services to taxonomists for standard genome sequencing and annotation.</title>
        <authorList>
            <consortium name="The Broad Institute Genomics Platform"/>
            <consortium name="The Broad Institute Genome Sequencing Center for Infectious Disease"/>
            <person name="Wu L."/>
            <person name="Ma J."/>
        </authorList>
    </citation>
    <scope>NUCLEOTIDE SEQUENCE [LARGE SCALE GENOMIC DNA]</scope>
    <source>
        <strain evidence="3 4">JCM 16378</strain>
    </source>
</reference>
<protein>
    <recommendedName>
        <fullName evidence="5">Integral membrane protein</fullName>
    </recommendedName>
</protein>
<feature type="transmembrane region" description="Helical" evidence="2">
    <location>
        <begin position="38"/>
        <end position="58"/>
    </location>
</feature>
<feature type="transmembrane region" description="Helical" evidence="2">
    <location>
        <begin position="322"/>
        <end position="345"/>
    </location>
</feature>
<feature type="transmembrane region" description="Helical" evidence="2">
    <location>
        <begin position="433"/>
        <end position="451"/>
    </location>
</feature>
<evidence type="ECO:0008006" key="5">
    <source>
        <dbReference type="Google" id="ProtNLM"/>
    </source>
</evidence>
<dbReference type="Proteomes" id="UP001501326">
    <property type="component" value="Unassembled WGS sequence"/>
</dbReference>
<feature type="transmembrane region" description="Helical" evidence="2">
    <location>
        <begin position="200"/>
        <end position="220"/>
    </location>
</feature>
<name>A0ABN3URH8_9MICO</name>
<feature type="transmembrane region" description="Helical" evidence="2">
    <location>
        <begin position="232"/>
        <end position="265"/>
    </location>
</feature>
<sequence length="476" mass="49312">MTPPSMSAARPHSHPEQSRSPEGCDPLGHTVPATGRTLAGGCAVAVTLFVAAALVAHLPGVDVHAGPAAPLLAAWSPRIGMGTVPALALLAWAASPHPWILAKRLSWGRLLLGVWALSLAWMVSLALVDGVDGIGAVLDHDTEYLATARAVDDTGALVRSFTSRIPLSANENWPVHVAGHPPGALLFFVGLTRLGLGSGLAAGLVVVAVAATAPAAVAVTCRALGQEDRVRVVLPFLVLGPFAVWQAVSADAVFAAAAAWTVALAAMAGTAHTRARALVWAAGAGVGLGGCAMMSYGLNLIAVVVLAALVSTRGWHRDLAPLLAVVTAGLAVVVAGFVVAGFSYWEAYPVLHQRYWNGLASARPAWYWLWANVALVAVSAGPILFAALAASGRQMKNVVARPREDPVLALATAAVVAVAVADVSLMSKAEVERIWLPFVPWLLLTTALVPVRWRRPALVGQAVLGLLVQTLVVTPW</sequence>
<feature type="transmembrane region" description="Helical" evidence="2">
    <location>
        <begin position="277"/>
        <end position="310"/>
    </location>
</feature>
<keyword evidence="2" id="KW-0812">Transmembrane</keyword>
<organism evidence="3 4">
    <name type="scientific">Pedococcus aerophilus</name>
    <dbReference type="NCBI Taxonomy" id="436356"/>
    <lineage>
        <taxon>Bacteria</taxon>
        <taxon>Bacillati</taxon>
        <taxon>Actinomycetota</taxon>
        <taxon>Actinomycetes</taxon>
        <taxon>Micrococcales</taxon>
        <taxon>Intrasporangiaceae</taxon>
        <taxon>Pedococcus</taxon>
    </lineage>
</organism>
<evidence type="ECO:0000256" key="2">
    <source>
        <dbReference type="SAM" id="Phobius"/>
    </source>
</evidence>
<keyword evidence="2" id="KW-1133">Transmembrane helix</keyword>
<evidence type="ECO:0000313" key="3">
    <source>
        <dbReference type="EMBL" id="GAA2737634.1"/>
    </source>
</evidence>
<keyword evidence="4" id="KW-1185">Reference proteome</keyword>
<dbReference type="RefSeq" id="WP_344193989.1">
    <property type="nucleotide sequence ID" value="NZ_BAAARN010000003.1"/>
</dbReference>
<feature type="transmembrane region" description="Helical" evidence="2">
    <location>
        <begin position="107"/>
        <end position="128"/>
    </location>
</feature>
<evidence type="ECO:0000256" key="1">
    <source>
        <dbReference type="SAM" id="MobiDB-lite"/>
    </source>
</evidence>